<evidence type="ECO:0000313" key="2">
    <source>
        <dbReference type="Proteomes" id="UP000246464"/>
    </source>
</evidence>
<dbReference type="AlphaFoldDB" id="A0A2U9AZK3"/>
<accession>A0A2U9AZK3</accession>
<reference evidence="1 2" key="1">
    <citation type="submission" date="2017-12" db="EMBL/GenBank/DDBJ databases">
        <title>Integrating genomic resources of turbot (Scophthalmus maximus) in depth evaluation of genetic and physical mapping variation across individuals.</title>
        <authorList>
            <person name="Martinez P."/>
        </authorList>
    </citation>
    <scope>NUCLEOTIDE SEQUENCE [LARGE SCALE GENOMIC DNA]</scope>
</reference>
<proteinExistence type="predicted"/>
<evidence type="ECO:0000313" key="1">
    <source>
        <dbReference type="EMBL" id="AWO97113.1"/>
    </source>
</evidence>
<sequence length="68" mass="7883">MGEDAHRRPPWPVTTTCPYEHRILIIRENEPVSVSDYIFTGPHFFIVLLPVNLPSLTVSEKENKKPRI</sequence>
<organism evidence="1 2">
    <name type="scientific">Scophthalmus maximus</name>
    <name type="common">Turbot</name>
    <name type="synonym">Psetta maxima</name>
    <dbReference type="NCBI Taxonomy" id="52904"/>
    <lineage>
        <taxon>Eukaryota</taxon>
        <taxon>Metazoa</taxon>
        <taxon>Chordata</taxon>
        <taxon>Craniata</taxon>
        <taxon>Vertebrata</taxon>
        <taxon>Euteleostomi</taxon>
        <taxon>Actinopterygii</taxon>
        <taxon>Neopterygii</taxon>
        <taxon>Teleostei</taxon>
        <taxon>Neoteleostei</taxon>
        <taxon>Acanthomorphata</taxon>
        <taxon>Carangaria</taxon>
        <taxon>Pleuronectiformes</taxon>
        <taxon>Pleuronectoidei</taxon>
        <taxon>Scophthalmidae</taxon>
        <taxon>Scophthalmus</taxon>
    </lineage>
</organism>
<keyword evidence="2" id="KW-1185">Reference proteome</keyword>
<dbReference type="Proteomes" id="UP000246464">
    <property type="component" value="Chromosome 1"/>
</dbReference>
<protein>
    <submittedName>
        <fullName evidence="1">Uncharacterized protein</fullName>
    </submittedName>
</protein>
<name>A0A2U9AZK3_SCOMX</name>
<dbReference type="EMBL" id="CP026243">
    <property type="protein sequence ID" value="AWO97113.1"/>
    <property type="molecule type" value="Genomic_DNA"/>
</dbReference>
<gene>
    <name evidence="1" type="ORF">SMAX5B_020660</name>
</gene>